<keyword evidence="1" id="KW-1133">Transmembrane helix</keyword>
<accession>A0A1M6Q8D7</accession>
<organism evidence="2 3">
    <name type="scientific">Nocardiopsis flavescens</name>
    <dbReference type="NCBI Taxonomy" id="758803"/>
    <lineage>
        <taxon>Bacteria</taxon>
        <taxon>Bacillati</taxon>
        <taxon>Actinomycetota</taxon>
        <taxon>Actinomycetes</taxon>
        <taxon>Streptosporangiales</taxon>
        <taxon>Nocardiopsidaceae</taxon>
        <taxon>Nocardiopsis</taxon>
    </lineage>
</organism>
<evidence type="ECO:0000313" key="3">
    <source>
        <dbReference type="Proteomes" id="UP000184452"/>
    </source>
</evidence>
<dbReference type="AlphaFoldDB" id="A0A1M6Q8D7"/>
<gene>
    <name evidence="2" type="ORF">SAMN05421803_114140</name>
</gene>
<sequence length="217" mass="24184">MFKAWRRERAIRRVQQGDGRPLKPLRWWQVPFGRSLFHLYPSPDGLRPGTYTVDIKHWGDKDGEISADLYLDGRHHARSKTPAAFPVEGGLIEVAMSGFGLKRCHYVTAEGEEHQLVPDPKSSAGRRARLEHDHPALSRTIGTVSVLMLVIGVGLNLVQIAEPLSQIPPIAENLGTFTSPVRLPFWLNFTLAVGAALASTERALRLRYHWLLDAGGN</sequence>
<keyword evidence="3" id="KW-1185">Reference proteome</keyword>
<proteinExistence type="predicted"/>
<evidence type="ECO:0000256" key="1">
    <source>
        <dbReference type="SAM" id="Phobius"/>
    </source>
</evidence>
<dbReference type="RefSeq" id="WP_073381210.1">
    <property type="nucleotide sequence ID" value="NZ_FQZK01000014.1"/>
</dbReference>
<feature type="transmembrane region" description="Helical" evidence="1">
    <location>
        <begin position="136"/>
        <end position="161"/>
    </location>
</feature>
<keyword evidence="1" id="KW-0812">Transmembrane</keyword>
<dbReference type="OrthoDB" id="2716688at2"/>
<reference evidence="2 3" key="1">
    <citation type="submission" date="2016-11" db="EMBL/GenBank/DDBJ databases">
        <authorList>
            <person name="Jaros S."/>
            <person name="Januszkiewicz K."/>
            <person name="Wedrychowicz H."/>
        </authorList>
    </citation>
    <scope>NUCLEOTIDE SEQUENCE [LARGE SCALE GENOMIC DNA]</scope>
    <source>
        <strain evidence="2 3">CGMCC 4.5723</strain>
    </source>
</reference>
<evidence type="ECO:0000313" key="2">
    <source>
        <dbReference type="EMBL" id="SHK16418.1"/>
    </source>
</evidence>
<dbReference type="EMBL" id="FQZK01000014">
    <property type="protein sequence ID" value="SHK16418.1"/>
    <property type="molecule type" value="Genomic_DNA"/>
</dbReference>
<name>A0A1M6Q8D7_9ACTN</name>
<feature type="transmembrane region" description="Helical" evidence="1">
    <location>
        <begin position="181"/>
        <end position="198"/>
    </location>
</feature>
<protein>
    <submittedName>
        <fullName evidence="2">Uncharacterized protein</fullName>
    </submittedName>
</protein>
<dbReference type="Proteomes" id="UP000184452">
    <property type="component" value="Unassembled WGS sequence"/>
</dbReference>
<keyword evidence="1" id="KW-0472">Membrane</keyword>